<protein>
    <submittedName>
        <fullName evidence="1">Uncharacterized protein</fullName>
    </submittedName>
</protein>
<dbReference type="Pfam" id="PF20717">
    <property type="entry name" value="DUF6829"/>
    <property type="match status" value="1"/>
</dbReference>
<comment type="caution">
    <text evidence="1">The sequence shown here is derived from an EMBL/GenBank/DDBJ whole genome shotgun (WGS) entry which is preliminary data.</text>
</comment>
<reference evidence="1" key="1">
    <citation type="submission" date="2021-07" db="EMBL/GenBank/DDBJ databases">
        <authorList>
            <person name="Branca A.L. A."/>
        </authorList>
    </citation>
    <scope>NUCLEOTIDE SEQUENCE</scope>
</reference>
<dbReference type="Proteomes" id="UP001153618">
    <property type="component" value="Unassembled WGS sequence"/>
</dbReference>
<sequence length="440" mass="49208">MDPAHSLRALCEEADSLFDRSDEEILYLVHKEFPEELERLRRADSSRGGSWTPPNTPSPSYILYKKDHDEVNNIIVAILALRWIYTGQYETFVTSQPAEAQLTRASFDWIRTFYKQNIVDGASLFTLITSVIIGALGKDPQLASDCCAQTGANVSTLNYNTVLHEACKAGLVQKLERLADQDRSDVLRGTELGVAFNFGQLAQAENVPASLAGLLKMRSHDRSFKLYFMKELLDVSGALGHMSWTCARKLTQPIFDSYCNVYDACEGIISGDLTVRSGYDLVLSRKAESLRDQNVRVYYVKDRVEDRALIRLLCMGNVVTADKAFLYEGAWRALEDPIRETLVRGLNLDGKRSEPAVIPTHMSAFLDHVRDENALVCTLRYLAQILSATDVGDPLAVVIERRVDMVLKQVIESKEFKEDPSILKMVDVPDSVVALTTASL</sequence>
<dbReference type="AlphaFoldDB" id="A0A9W4IGU8"/>
<organism evidence="1 2">
    <name type="scientific">Penicillium olsonii</name>
    <dbReference type="NCBI Taxonomy" id="99116"/>
    <lineage>
        <taxon>Eukaryota</taxon>
        <taxon>Fungi</taxon>
        <taxon>Dikarya</taxon>
        <taxon>Ascomycota</taxon>
        <taxon>Pezizomycotina</taxon>
        <taxon>Eurotiomycetes</taxon>
        <taxon>Eurotiomycetidae</taxon>
        <taxon>Eurotiales</taxon>
        <taxon>Aspergillaceae</taxon>
        <taxon>Penicillium</taxon>
    </lineage>
</organism>
<dbReference type="OrthoDB" id="5295627at2759"/>
<keyword evidence="2" id="KW-1185">Reference proteome</keyword>
<evidence type="ECO:0000313" key="2">
    <source>
        <dbReference type="Proteomes" id="UP001153618"/>
    </source>
</evidence>
<name>A0A9W4IGU8_PENOL</name>
<proteinExistence type="predicted"/>
<dbReference type="EMBL" id="CAJVOS010000093">
    <property type="protein sequence ID" value="CAG8275147.1"/>
    <property type="molecule type" value="Genomic_DNA"/>
</dbReference>
<evidence type="ECO:0000313" key="1">
    <source>
        <dbReference type="EMBL" id="CAG8275147.1"/>
    </source>
</evidence>
<dbReference type="InterPro" id="IPR049232">
    <property type="entry name" value="DUF6829"/>
</dbReference>
<gene>
    <name evidence="1" type="ORF">POLS_LOCUS9331</name>
</gene>
<accession>A0A9W4IGU8</accession>